<dbReference type="Proteomes" id="UP000477722">
    <property type="component" value="Unassembled WGS sequence"/>
</dbReference>
<evidence type="ECO:0000259" key="2">
    <source>
        <dbReference type="Pfam" id="PF13546"/>
    </source>
</evidence>
<dbReference type="EMBL" id="JAAKZZ010000038">
    <property type="protein sequence ID" value="NGO67951.1"/>
    <property type="molecule type" value="Genomic_DNA"/>
</dbReference>
<evidence type="ECO:0000256" key="1">
    <source>
        <dbReference type="SAM" id="MobiDB-lite"/>
    </source>
</evidence>
<comment type="caution">
    <text evidence="3">The sequence shown here is derived from an EMBL/GenBank/DDBJ whole genome shotgun (WGS) entry which is preliminary data.</text>
</comment>
<name>A0A6G4WU06_9ACTN</name>
<dbReference type="InterPro" id="IPR039365">
    <property type="entry name" value="IS701-like"/>
</dbReference>
<evidence type="ECO:0000313" key="4">
    <source>
        <dbReference type="Proteomes" id="UP000477722"/>
    </source>
</evidence>
<dbReference type="RefSeq" id="WP_165297609.1">
    <property type="nucleotide sequence ID" value="NZ_JAAKZZ010000038.1"/>
</dbReference>
<dbReference type="Pfam" id="PF13546">
    <property type="entry name" value="DDE_5"/>
    <property type="match status" value="1"/>
</dbReference>
<dbReference type="PANTHER" id="PTHR33627:SF1">
    <property type="entry name" value="TRANSPOSASE"/>
    <property type="match status" value="1"/>
</dbReference>
<evidence type="ECO:0000313" key="3">
    <source>
        <dbReference type="EMBL" id="NGO67951.1"/>
    </source>
</evidence>
<dbReference type="InterPro" id="IPR038721">
    <property type="entry name" value="IS701-like_DDE_dom"/>
</dbReference>
<proteinExistence type="predicted"/>
<gene>
    <name evidence="3" type="ORF">G5C65_06190</name>
</gene>
<dbReference type="AlphaFoldDB" id="A0A6G4WU06"/>
<feature type="domain" description="Transposase IS701-like DDE" evidence="2">
    <location>
        <begin position="24"/>
        <end position="238"/>
    </location>
</feature>
<accession>A0A6G4WU06</accession>
<protein>
    <submittedName>
        <fullName evidence="3">Transposase</fullName>
    </submittedName>
</protein>
<keyword evidence="4" id="KW-1185">Reference proteome</keyword>
<organism evidence="3 4">
    <name type="scientific">Streptomyces boncukensis</name>
    <dbReference type="NCBI Taxonomy" id="2711219"/>
    <lineage>
        <taxon>Bacteria</taxon>
        <taxon>Bacillati</taxon>
        <taxon>Actinomycetota</taxon>
        <taxon>Actinomycetes</taxon>
        <taxon>Kitasatosporales</taxon>
        <taxon>Streptomycetaceae</taxon>
        <taxon>Streptomyces</taxon>
    </lineage>
</organism>
<sequence length="390" mass="41828">MAEDYGRRAPEPVAQRLAEELTERLFRGLPRADQRRWAGAYLRGLLSTPGKKSVRNMGWTVGASDTAWQSLHQVVNASTWRWEPVRRSLALWCARREPVRGVIVAPVLIPKRGRCSVGVHRRFDPASNRTVSCQWALGLFLATDRGAVPVDWQLHLPGRWSEDEELRRRTSVPREQGFSSPHEVARDLLDSPAADPGAGTPVLTATTTGAAAFALISHLAQRRRDFAIGVPASTPLTVGLLRSAPGSPRTAHLAGARSAGEILRLTGPGADAPPAGRPRRLRTAPAVVHVPGSSLPLRLLAAPPAEGRPHRVWLTGADGPELQGVAGLLTGHDIAAPGLDTLEQLGLYDFEGRSFPGWHRHMTLVSAACAHQLLADGEHGATAAALGTVA</sequence>
<feature type="region of interest" description="Disordered" evidence="1">
    <location>
        <begin position="163"/>
        <end position="182"/>
    </location>
</feature>
<dbReference type="PANTHER" id="PTHR33627">
    <property type="entry name" value="TRANSPOSASE"/>
    <property type="match status" value="1"/>
</dbReference>
<reference evidence="3 4" key="1">
    <citation type="submission" date="2020-02" db="EMBL/GenBank/DDBJ databases">
        <title>Whole-genome analyses of novel actinobacteria.</title>
        <authorList>
            <person name="Sahin N."/>
            <person name="Tatar D."/>
        </authorList>
    </citation>
    <scope>NUCLEOTIDE SEQUENCE [LARGE SCALE GENOMIC DNA]</scope>
    <source>
        <strain evidence="3 4">SB3404</strain>
    </source>
</reference>